<feature type="domain" description="Ribosome maturation factor RimP N-terminal" evidence="4">
    <location>
        <begin position="20"/>
        <end position="92"/>
    </location>
</feature>
<keyword evidence="2 3" id="KW-0690">Ribosome biogenesis</keyword>
<comment type="function">
    <text evidence="3">Required for maturation of 30S ribosomal subunits.</text>
</comment>
<dbReference type="SUPFAM" id="SSF74942">
    <property type="entry name" value="YhbC-like, C-terminal domain"/>
    <property type="match status" value="1"/>
</dbReference>
<dbReference type="InterPro" id="IPR028998">
    <property type="entry name" value="RimP_C"/>
</dbReference>
<protein>
    <recommendedName>
        <fullName evidence="3">Ribosome maturation factor RimP</fullName>
    </recommendedName>
</protein>
<evidence type="ECO:0000313" key="6">
    <source>
        <dbReference type="EMBL" id="GAA4741121.1"/>
    </source>
</evidence>
<comment type="caution">
    <text evidence="6">The sequence shown here is derived from an EMBL/GenBank/DDBJ whole genome shotgun (WGS) entry which is preliminary data.</text>
</comment>
<sequence>MTTSSGPAATGDAAEKLERLVGPILSEAGYDLEELTAGPTGEVRAVRVIVDRDGGIGLDELAQVSRQLSEALDETDLFGEQAYDLEVSTPGIGRPLSLPRHWRRARGRKVAVRLLVDGAKSTVQGRVAEIDDDTVALLHNDKGRMRTQSIPFADIESAKIEVDFTRPGEAELRRCGLDDDEIARRRTPAS</sequence>
<evidence type="ECO:0000256" key="2">
    <source>
        <dbReference type="ARBA" id="ARBA00022517"/>
    </source>
</evidence>
<dbReference type="InterPro" id="IPR003728">
    <property type="entry name" value="Ribosome_maturation_RimP"/>
</dbReference>
<dbReference type="NCBIfam" id="NF000930">
    <property type="entry name" value="PRK00092.2-2"/>
    <property type="match status" value="1"/>
</dbReference>
<evidence type="ECO:0000256" key="3">
    <source>
        <dbReference type="HAMAP-Rule" id="MF_01077"/>
    </source>
</evidence>
<keyword evidence="7" id="KW-1185">Reference proteome</keyword>
<name>A0ABP8YZA8_9ACTN</name>
<dbReference type="Pfam" id="PF17384">
    <property type="entry name" value="DUF150_C"/>
    <property type="match status" value="1"/>
</dbReference>
<dbReference type="CDD" id="cd01734">
    <property type="entry name" value="YlxS_C"/>
    <property type="match status" value="1"/>
</dbReference>
<evidence type="ECO:0000259" key="5">
    <source>
        <dbReference type="Pfam" id="PF17384"/>
    </source>
</evidence>
<dbReference type="InterPro" id="IPR028989">
    <property type="entry name" value="RimP_N"/>
</dbReference>
<proteinExistence type="inferred from homology"/>
<organism evidence="6 7">
    <name type="scientific">Gordonia alkaliphila</name>
    <dbReference type="NCBI Taxonomy" id="1053547"/>
    <lineage>
        <taxon>Bacteria</taxon>
        <taxon>Bacillati</taxon>
        <taxon>Actinomycetota</taxon>
        <taxon>Actinomycetes</taxon>
        <taxon>Mycobacteriales</taxon>
        <taxon>Gordoniaceae</taxon>
        <taxon>Gordonia</taxon>
    </lineage>
</organism>
<keyword evidence="1 3" id="KW-0963">Cytoplasm</keyword>
<dbReference type="PANTHER" id="PTHR33867">
    <property type="entry name" value="RIBOSOME MATURATION FACTOR RIMP"/>
    <property type="match status" value="1"/>
</dbReference>
<evidence type="ECO:0000256" key="1">
    <source>
        <dbReference type="ARBA" id="ARBA00022490"/>
    </source>
</evidence>
<dbReference type="PANTHER" id="PTHR33867:SF1">
    <property type="entry name" value="RIBOSOME MATURATION FACTOR RIMP"/>
    <property type="match status" value="1"/>
</dbReference>
<dbReference type="SUPFAM" id="SSF75420">
    <property type="entry name" value="YhbC-like, N-terminal domain"/>
    <property type="match status" value="1"/>
</dbReference>
<reference evidence="7" key="1">
    <citation type="journal article" date="2019" name="Int. J. Syst. Evol. Microbiol.">
        <title>The Global Catalogue of Microorganisms (GCM) 10K type strain sequencing project: providing services to taxonomists for standard genome sequencing and annotation.</title>
        <authorList>
            <consortium name="The Broad Institute Genomics Platform"/>
            <consortium name="The Broad Institute Genome Sequencing Center for Infectious Disease"/>
            <person name="Wu L."/>
            <person name="Ma J."/>
        </authorList>
    </citation>
    <scope>NUCLEOTIDE SEQUENCE [LARGE SCALE GENOMIC DNA]</scope>
    <source>
        <strain evidence="7">JCM 18077</strain>
    </source>
</reference>
<dbReference type="Gene3D" id="3.30.300.70">
    <property type="entry name" value="RimP-like superfamily, N-terminal"/>
    <property type="match status" value="1"/>
</dbReference>
<dbReference type="EMBL" id="BAABIE010000002">
    <property type="protein sequence ID" value="GAA4741121.1"/>
    <property type="molecule type" value="Genomic_DNA"/>
</dbReference>
<dbReference type="InterPro" id="IPR036847">
    <property type="entry name" value="RimP_C_sf"/>
</dbReference>
<evidence type="ECO:0000259" key="4">
    <source>
        <dbReference type="Pfam" id="PF02576"/>
    </source>
</evidence>
<comment type="subcellular location">
    <subcellularLocation>
        <location evidence="3">Cytoplasm</location>
    </subcellularLocation>
</comment>
<dbReference type="RefSeq" id="WP_246995495.1">
    <property type="nucleotide sequence ID" value="NZ_BAABIE010000002.1"/>
</dbReference>
<evidence type="ECO:0000313" key="7">
    <source>
        <dbReference type="Proteomes" id="UP001500822"/>
    </source>
</evidence>
<gene>
    <name evidence="3 6" type="primary">rimP</name>
    <name evidence="6" type="ORF">GCM10023217_06710</name>
</gene>
<feature type="domain" description="Ribosome maturation factor RimP C-terminal" evidence="5">
    <location>
        <begin position="96"/>
        <end position="164"/>
    </location>
</feature>
<accession>A0ABP8YZA8</accession>
<dbReference type="InterPro" id="IPR035956">
    <property type="entry name" value="RimP_N_sf"/>
</dbReference>
<dbReference type="Proteomes" id="UP001500822">
    <property type="component" value="Unassembled WGS sequence"/>
</dbReference>
<dbReference type="HAMAP" id="MF_01077">
    <property type="entry name" value="RimP"/>
    <property type="match status" value="1"/>
</dbReference>
<comment type="similarity">
    <text evidence="3">Belongs to the RimP family.</text>
</comment>
<dbReference type="Pfam" id="PF02576">
    <property type="entry name" value="RimP_N"/>
    <property type="match status" value="1"/>
</dbReference>
<dbReference type="Gene3D" id="2.30.30.180">
    <property type="entry name" value="Ribosome maturation factor RimP, C-terminal domain"/>
    <property type="match status" value="1"/>
</dbReference>